<dbReference type="CDD" id="cd05356">
    <property type="entry name" value="17beta-HSD1_like_SDR_c"/>
    <property type="match status" value="1"/>
</dbReference>
<dbReference type="eggNOG" id="ENOG502QSBK">
    <property type="taxonomic scope" value="Eukaryota"/>
</dbReference>
<dbReference type="PRINTS" id="PR00081">
    <property type="entry name" value="GDHRDH"/>
</dbReference>
<dbReference type="EMBL" id="GL832963">
    <property type="protein sequence ID" value="EGD83503.1"/>
    <property type="molecule type" value="Genomic_DNA"/>
</dbReference>
<dbReference type="PANTHER" id="PTHR43899">
    <property type="entry name" value="RH59310P"/>
    <property type="match status" value="1"/>
</dbReference>
<accession>F2U6M1</accession>
<dbReference type="SUPFAM" id="SSF51735">
    <property type="entry name" value="NAD(P)-binding Rossmann-fold domains"/>
    <property type="match status" value="1"/>
</dbReference>
<dbReference type="Pfam" id="PF00106">
    <property type="entry name" value="adh_short"/>
    <property type="match status" value="1"/>
</dbReference>
<gene>
    <name evidence="3" type="ORF">PTSG_04111</name>
</gene>
<evidence type="ECO:0000313" key="4">
    <source>
        <dbReference type="Proteomes" id="UP000007799"/>
    </source>
</evidence>
<proteinExistence type="inferred from homology"/>
<evidence type="ECO:0000256" key="1">
    <source>
        <dbReference type="ARBA" id="ARBA00006484"/>
    </source>
</evidence>
<dbReference type="GeneID" id="16075585"/>
<keyword evidence="4" id="KW-1185">Reference proteome</keyword>
<organism evidence="4">
    <name type="scientific">Salpingoeca rosetta (strain ATCC 50818 / BSB-021)</name>
    <dbReference type="NCBI Taxonomy" id="946362"/>
    <lineage>
        <taxon>Eukaryota</taxon>
        <taxon>Choanoflagellata</taxon>
        <taxon>Craspedida</taxon>
        <taxon>Salpingoecidae</taxon>
        <taxon>Salpingoeca</taxon>
    </lineage>
</organism>
<sequence>MLATALLIVGGLAATWTLWVHVLRPSHDLLRRYQKGSVRPWALITGASDGIGKAFALELAKRGFNIVLVSRTQSKLDACAQEIKKASPSAETHVVSIDFAKSDFHAIRKTVDDACKNRDIALLINNAGMGTLPTRLHELNDSETQQAIDTMQVNVVAFTAVLRGVTPHLVARDHRGGIVNVSSASALHGLPYNAVYAGSKAYNNLVSHTIGVELKENKIDVLSFTPLFIQTNMVRAKANLFIATAPAAVNACLRSLGYESRTTGTLSHKLQSLAATIYPPLAGEMSISTMKKVRKQALARMAAKAKKQ</sequence>
<keyword evidence="2" id="KW-0560">Oxidoreductase</keyword>
<dbReference type="PANTHER" id="PTHR43899:SF13">
    <property type="entry name" value="RH59310P"/>
    <property type="match status" value="1"/>
</dbReference>
<dbReference type="InParanoid" id="F2U6M1"/>
<dbReference type="Proteomes" id="UP000007799">
    <property type="component" value="Unassembled WGS sequence"/>
</dbReference>
<reference evidence="3" key="1">
    <citation type="submission" date="2009-08" db="EMBL/GenBank/DDBJ databases">
        <title>Annotation of Salpingoeca rosetta.</title>
        <authorList>
            <consortium name="The Broad Institute Genome Sequencing Platform"/>
            <person name="Russ C."/>
            <person name="Cuomo C."/>
            <person name="Burger G."/>
            <person name="Gray M.W."/>
            <person name="Holland P.W.H."/>
            <person name="King N."/>
            <person name="Lang F.B.F."/>
            <person name="Roger A.J."/>
            <person name="Ruiz-Trillo I."/>
            <person name="Young S.K."/>
            <person name="Zeng Q."/>
            <person name="Gargeya S."/>
            <person name="Alvarado L."/>
            <person name="Berlin A."/>
            <person name="Chapman S.B."/>
            <person name="Chen Z."/>
            <person name="Freedman E."/>
            <person name="Gellesch M."/>
            <person name="Goldberg J."/>
            <person name="Griggs A."/>
            <person name="Gujja S."/>
            <person name="Heilman E."/>
            <person name="Heiman D."/>
            <person name="Howarth C."/>
            <person name="Mehta T."/>
            <person name="Neiman D."/>
            <person name="Pearson M."/>
            <person name="Roberts A."/>
            <person name="Saif S."/>
            <person name="Shea T."/>
            <person name="Shenoy N."/>
            <person name="Sisk P."/>
            <person name="Stolte C."/>
            <person name="Sykes S."/>
            <person name="White J."/>
            <person name="Yandava C."/>
            <person name="Haas B."/>
            <person name="Nusbaum C."/>
            <person name="Birren B."/>
        </authorList>
    </citation>
    <scope>NUCLEOTIDE SEQUENCE [LARGE SCALE GENOMIC DNA]</scope>
    <source>
        <strain evidence="3">ATCC 50818</strain>
    </source>
</reference>
<comment type="similarity">
    <text evidence="1">Belongs to the short-chain dehydrogenases/reductases (SDR) family.</text>
</comment>
<dbReference type="PIRSF" id="PIRSF000126">
    <property type="entry name" value="11-beta-HSD1"/>
    <property type="match status" value="1"/>
</dbReference>
<dbReference type="AlphaFoldDB" id="F2U6M1"/>
<dbReference type="STRING" id="946362.F2U6M1"/>
<dbReference type="KEGG" id="sre:PTSG_04111"/>
<dbReference type="GO" id="GO:0005783">
    <property type="term" value="C:endoplasmic reticulum"/>
    <property type="evidence" value="ECO:0007669"/>
    <property type="project" value="TreeGrafter"/>
</dbReference>
<dbReference type="GO" id="GO:0016491">
    <property type="term" value="F:oxidoreductase activity"/>
    <property type="evidence" value="ECO:0007669"/>
    <property type="project" value="UniProtKB-KW"/>
</dbReference>
<dbReference type="Gene3D" id="3.40.50.720">
    <property type="entry name" value="NAD(P)-binding Rossmann-like Domain"/>
    <property type="match status" value="1"/>
</dbReference>
<protein>
    <submittedName>
        <fullName evidence="3">Uncharacterized protein</fullName>
    </submittedName>
</protein>
<name>F2U6M1_SALR5</name>
<evidence type="ECO:0000313" key="3">
    <source>
        <dbReference type="EMBL" id="EGD83503.1"/>
    </source>
</evidence>
<dbReference type="InterPro" id="IPR051019">
    <property type="entry name" value="VLCFA-Steroid_DH"/>
</dbReference>
<dbReference type="InterPro" id="IPR002347">
    <property type="entry name" value="SDR_fam"/>
</dbReference>
<evidence type="ECO:0000256" key="2">
    <source>
        <dbReference type="ARBA" id="ARBA00023002"/>
    </source>
</evidence>
<dbReference type="InterPro" id="IPR036291">
    <property type="entry name" value="NAD(P)-bd_dom_sf"/>
</dbReference>
<dbReference type="OMA" id="SGHWNHE"/>
<dbReference type="RefSeq" id="XP_004995007.1">
    <property type="nucleotide sequence ID" value="XM_004994950.1"/>
</dbReference>
<dbReference type="OrthoDB" id="5545019at2759"/>